<dbReference type="AlphaFoldDB" id="A0A5L4IFM4"/>
<evidence type="ECO:0000313" key="3">
    <source>
        <dbReference type="Proteomes" id="UP000535509"/>
    </source>
</evidence>
<reference evidence="2 3" key="1">
    <citation type="submission" date="2018-06" db="EMBL/GenBank/DDBJ databases">
        <authorList>
            <consortium name="PulseNet: The National Subtyping Network for Foodborne Disease Surveillance"/>
            <person name="Tarr C.L."/>
            <person name="Trees E."/>
            <person name="Katz L.S."/>
            <person name="Carleton-Romer H.A."/>
            <person name="Stroika S."/>
            <person name="Kucerova Z."/>
            <person name="Roache K.F."/>
            <person name="Sabol A.L."/>
            <person name="Besser J."/>
            <person name="Gerner-Smidt P."/>
        </authorList>
    </citation>
    <scope>NUCLEOTIDE SEQUENCE [LARGE SCALE GENOMIC DNA]</scope>
    <source>
        <strain evidence="2 3">PNUSAC001503</strain>
    </source>
</reference>
<accession>A0A5L4IFM4</accession>
<dbReference type="GeneID" id="61065088"/>
<dbReference type="OMA" id="YAHPRNA"/>
<dbReference type="InterPro" id="IPR036895">
    <property type="entry name" value="Uracil-DNA_glycosylase-like_sf"/>
</dbReference>
<gene>
    <name evidence="2" type="ORF">CX802_03800</name>
</gene>
<dbReference type="SUPFAM" id="SSF52141">
    <property type="entry name" value="Uracil-DNA glycosylase-like"/>
    <property type="match status" value="1"/>
</dbReference>
<keyword evidence="2" id="KW-0378">Hydrolase</keyword>
<dbReference type="Proteomes" id="UP000535509">
    <property type="component" value="Unassembled WGS sequence"/>
</dbReference>
<dbReference type="SMART" id="SM00987">
    <property type="entry name" value="UreE_C"/>
    <property type="match status" value="1"/>
</dbReference>
<keyword evidence="3" id="KW-1185">Reference proteome</keyword>
<comment type="caution">
    <text evidence="2">The sequence shown here is derived from an EMBL/GenBank/DDBJ whole genome shotgun (WGS) entry which is preliminary data.</text>
</comment>
<dbReference type="Pfam" id="PF03167">
    <property type="entry name" value="UDG"/>
    <property type="match status" value="1"/>
</dbReference>
<sequence length="157" mass="17824">MPTHPFKPVFDSRSKILILGSFPSVKSREMGFYYAHSQNRFWKVLIALFGSEHLRNVQDKIDFLLKHQVAIHDAAYSCSVKGSSDNSISSVKPANLDLIFENADIKAVFANGNTSYAICKKFYNFEVIKLPSTSPANAKFSLEKLVDEWKIILKYLE</sequence>
<keyword evidence="2" id="KW-0326">Glycosidase</keyword>
<dbReference type="NCBIfam" id="TIGR04274">
    <property type="entry name" value="hypoxanDNAglyco"/>
    <property type="match status" value="1"/>
</dbReference>
<evidence type="ECO:0000313" key="2">
    <source>
        <dbReference type="EMBL" id="EAI8858974.1"/>
    </source>
</evidence>
<dbReference type="Gene3D" id="3.40.470.10">
    <property type="entry name" value="Uracil-DNA glycosylase-like domain"/>
    <property type="match status" value="1"/>
</dbReference>
<name>A0A5L4IFM4_CAMFE</name>
<dbReference type="InterPro" id="IPR026353">
    <property type="entry name" value="Hypoxan-DNA_Glyclase"/>
</dbReference>
<organism evidence="2 3">
    <name type="scientific">Campylobacter fetus</name>
    <dbReference type="NCBI Taxonomy" id="196"/>
    <lineage>
        <taxon>Bacteria</taxon>
        <taxon>Pseudomonadati</taxon>
        <taxon>Campylobacterota</taxon>
        <taxon>Epsilonproteobacteria</taxon>
        <taxon>Campylobacterales</taxon>
        <taxon>Campylobacteraceae</taxon>
        <taxon>Campylobacter</taxon>
    </lineage>
</organism>
<dbReference type="CDD" id="cd10032">
    <property type="entry name" value="UDG-F6_HDG"/>
    <property type="match status" value="1"/>
</dbReference>
<dbReference type="EC" id="3.2.2.15" evidence="2"/>
<dbReference type="InterPro" id="IPR005122">
    <property type="entry name" value="Uracil-DNA_glycosylase-like"/>
</dbReference>
<protein>
    <submittedName>
        <fullName evidence="2">DNA-deoxyinosine glycosylase</fullName>
        <ecNumber evidence="2">3.2.2.15</ecNumber>
    </submittedName>
</protein>
<evidence type="ECO:0000259" key="1">
    <source>
        <dbReference type="SMART" id="SM00986"/>
    </source>
</evidence>
<proteinExistence type="predicted"/>
<dbReference type="SMART" id="SM00986">
    <property type="entry name" value="UDG"/>
    <property type="match status" value="1"/>
</dbReference>
<feature type="domain" description="Uracil-DNA glycosylase-like" evidence="1">
    <location>
        <begin position="7"/>
        <end position="153"/>
    </location>
</feature>
<dbReference type="EMBL" id="AABTCC010000008">
    <property type="protein sequence ID" value="EAI8858974.1"/>
    <property type="molecule type" value="Genomic_DNA"/>
</dbReference>
<dbReference type="GO" id="GO:0033958">
    <property type="term" value="F:DNA-deoxyinosine glycosylase activity"/>
    <property type="evidence" value="ECO:0007669"/>
    <property type="project" value="UniProtKB-EC"/>
</dbReference>
<dbReference type="RefSeq" id="WP_002850053.1">
    <property type="nucleotide sequence ID" value="NZ_AACCWR020000029.1"/>
</dbReference>